<keyword evidence="8" id="KW-1185">Reference proteome</keyword>
<dbReference type="SUPFAM" id="SSF47644">
    <property type="entry name" value="Methionine synthase domain"/>
    <property type="match status" value="1"/>
</dbReference>
<accession>A0A1Q6DT48</accession>
<comment type="caution">
    <text evidence="7">The sequence shown here is derived from an EMBL/GenBank/DDBJ whole genome shotgun (WGS) entry which is preliminary data.</text>
</comment>
<evidence type="ECO:0000256" key="4">
    <source>
        <dbReference type="SAM" id="MobiDB-lite"/>
    </source>
</evidence>
<name>A0A1Q6DT48_METT1</name>
<protein>
    <submittedName>
        <fullName evidence="7">Trimethylamine corrinoid protein MtbC1</fullName>
    </submittedName>
</protein>
<dbReference type="GO" id="GO:0008705">
    <property type="term" value="F:methionine synthase activity"/>
    <property type="evidence" value="ECO:0007669"/>
    <property type="project" value="TreeGrafter"/>
</dbReference>
<dbReference type="AlphaFoldDB" id="A0A1Q6DT48"/>
<dbReference type="Pfam" id="PF02607">
    <property type="entry name" value="B12-binding_2"/>
    <property type="match status" value="1"/>
</dbReference>
<evidence type="ECO:0000256" key="2">
    <source>
        <dbReference type="ARBA" id="ARBA00022723"/>
    </source>
</evidence>
<keyword evidence="3" id="KW-0170">Cobalt</keyword>
<dbReference type="GO" id="GO:0031419">
    <property type="term" value="F:cobalamin binding"/>
    <property type="evidence" value="ECO:0007669"/>
    <property type="project" value="InterPro"/>
</dbReference>
<dbReference type="PANTHER" id="PTHR45833">
    <property type="entry name" value="METHIONINE SYNTHASE"/>
    <property type="match status" value="1"/>
</dbReference>
<dbReference type="InterPro" id="IPR036594">
    <property type="entry name" value="Meth_synthase_dom"/>
</dbReference>
<dbReference type="GO" id="GO:0050667">
    <property type="term" value="P:homocysteine metabolic process"/>
    <property type="evidence" value="ECO:0007669"/>
    <property type="project" value="TreeGrafter"/>
</dbReference>
<dbReference type="Gene3D" id="3.40.50.280">
    <property type="entry name" value="Cobalamin-binding domain"/>
    <property type="match status" value="1"/>
</dbReference>
<dbReference type="InterPro" id="IPR006158">
    <property type="entry name" value="Cobalamin-bd"/>
</dbReference>
<dbReference type="PROSITE" id="PS51337">
    <property type="entry name" value="B12_BINDING_NTER"/>
    <property type="match status" value="1"/>
</dbReference>
<comment type="similarity">
    <text evidence="1">Belongs to the methylamine corrinoid protein family.</text>
</comment>
<dbReference type="InterPro" id="IPR050554">
    <property type="entry name" value="Met_Synthase/Corrinoid"/>
</dbReference>
<dbReference type="Pfam" id="PF02310">
    <property type="entry name" value="B12-binding"/>
    <property type="match status" value="1"/>
</dbReference>
<dbReference type="SMART" id="SM01018">
    <property type="entry name" value="B12-binding_2"/>
    <property type="match status" value="1"/>
</dbReference>
<dbReference type="GO" id="GO:0050897">
    <property type="term" value="F:cobalt ion binding"/>
    <property type="evidence" value="ECO:0007669"/>
    <property type="project" value="InterPro"/>
</dbReference>
<dbReference type="Proteomes" id="UP000185744">
    <property type="component" value="Unassembled WGS sequence"/>
</dbReference>
<dbReference type="InterPro" id="IPR012741">
    <property type="entry name" value="Corrinoid_p"/>
</dbReference>
<evidence type="ECO:0000259" key="6">
    <source>
        <dbReference type="PROSITE" id="PS51337"/>
    </source>
</evidence>
<proteinExistence type="inferred from homology"/>
<dbReference type="SUPFAM" id="SSF52242">
    <property type="entry name" value="Cobalamin (vitamin B12)-binding domain"/>
    <property type="match status" value="1"/>
</dbReference>
<dbReference type="InterPro" id="IPR036724">
    <property type="entry name" value="Cobalamin-bd_sf"/>
</dbReference>
<feature type="domain" description="B12-binding N-terminal" evidence="6">
    <location>
        <begin position="1"/>
        <end position="91"/>
    </location>
</feature>
<dbReference type="GO" id="GO:0005829">
    <property type="term" value="C:cytosol"/>
    <property type="evidence" value="ECO:0007669"/>
    <property type="project" value="TreeGrafter"/>
</dbReference>
<dbReference type="CDD" id="cd02070">
    <property type="entry name" value="corrinoid_protein_B12-BD"/>
    <property type="match status" value="1"/>
</dbReference>
<dbReference type="NCBIfam" id="TIGR02370">
    <property type="entry name" value="pyl_corrinoid"/>
    <property type="match status" value="1"/>
</dbReference>
<dbReference type="GO" id="GO:0015948">
    <property type="term" value="P:methanogenesis"/>
    <property type="evidence" value="ECO:0007669"/>
    <property type="project" value="InterPro"/>
</dbReference>
<evidence type="ECO:0000313" key="8">
    <source>
        <dbReference type="Proteomes" id="UP000185744"/>
    </source>
</evidence>
<feature type="domain" description="B12-binding" evidence="5">
    <location>
        <begin position="91"/>
        <end position="211"/>
    </location>
</feature>
<evidence type="ECO:0000256" key="3">
    <source>
        <dbReference type="ARBA" id="ARBA00023285"/>
    </source>
</evidence>
<dbReference type="PROSITE" id="PS51332">
    <property type="entry name" value="B12_BINDING"/>
    <property type="match status" value="1"/>
</dbReference>
<dbReference type="InterPro" id="IPR003759">
    <property type="entry name" value="Cbl-bd_cap"/>
</dbReference>
<dbReference type="GO" id="GO:0046653">
    <property type="term" value="P:tetrahydrofolate metabolic process"/>
    <property type="evidence" value="ECO:0007669"/>
    <property type="project" value="TreeGrafter"/>
</dbReference>
<dbReference type="Gene3D" id="1.10.1240.10">
    <property type="entry name" value="Methionine synthase domain"/>
    <property type="match status" value="1"/>
</dbReference>
<dbReference type="STRING" id="1903181.BTN85_0002"/>
<evidence type="ECO:0000256" key="1">
    <source>
        <dbReference type="ARBA" id="ARBA00010854"/>
    </source>
</evidence>
<dbReference type="PANTHER" id="PTHR45833:SF1">
    <property type="entry name" value="METHIONINE SYNTHASE"/>
    <property type="match status" value="1"/>
</dbReference>
<dbReference type="FunFam" id="3.40.50.280:FF:000003">
    <property type="entry name" value="Dimethylamine methyltransferase corrinoid protein"/>
    <property type="match status" value="1"/>
</dbReference>
<feature type="region of interest" description="Disordered" evidence="4">
    <location>
        <begin position="1"/>
        <end position="22"/>
    </location>
</feature>
<evidence type="ECO:0000259" key="5">
    <source>
        <dbReference type="PROSITE" id="PS51332"/>
    </source>
</evidence>
<evidence type="ECO:0000313" key="7">
    <source>
        <dbReference type="EMBL" id="OKY77536.1"/>
    </source>
</evidence>
<organism evidence="7 8">
    <name type="scientific">Methanohalarchaeum thermophilum</name>
    <dbReference type="NCBI Taxonomy" id="1903181"/>
    <lineage>
        <taxon>Archaea</taxon>
        <taxon>Methanobacteriati</taxon>
        <taxon>Methanobacteriota</taxon>
        <taxon>Methanonatronarchaeia</taxon>
        <taxon>Methanonatronarchaeales</taxon>
        <taxon>Methanonatronarchaeaceae</taxon>
        <taxon>Candidatus Methanohalarchaeum</taxon>
    </lineage>
</organism>
<keyword evidence="2" id="KW-0479">Metal-binding</keyword>
<reference evidence="7" key="1">
    <citation type="submission" date="2016-12" db="EMBL/GenBank/DDBJ databases">
        <title>Discovery of methanogenic haloarchaea.</title>
        <authorList>
            <person name="Sorokin D.Y."/>
            <person name="Makarova K.S."/>
            <person name="Abbas B."/>
            <person name="Ferrer M."/>
            <person name="Golyshin P.N."/>
        </authorList>
    </citation>
    <scope>NUCLEOTIDE SEQUENCE [LARGE SCALE GENOMIC DNA]</scope>
    <source>
        <strain evidence="7">HMET1</strain>
    </source>
</reference>
<dbReference type="InParanoid" id="A0A1Q6DT48"/>
<gene>
    <name evidence="7" type="ORF">BTN85_0002</name>
</gene>
<dbReference type="EMBL" id="MSDW01000001">
    <property type="protein sequence ID" value="OKY77536.1"/>
    <property type="molecule type" value="Genomic_DNA"/>
</dbReference>
<sequence length="211" mass="22921">MSEKEILNGLKEAVETKDQEKAEEYAEKAIEQKIEPFKAISEGLAAGMNTISEQFDKAEIYLPQVTQAADAMKSALNVLKPKLDESDKKSKGTIIIGTVEGDIHEIGKNVVIAMLEGAGFNVIDLGKDVTEKEFINKAEAENAEIIAASALMSTTKPNQKDIVQEIQKRELPTKTLFGGAPVTEKWVEEINGDAYAPNAAKATETAENLLN</sequence>